<evidence type="ECO:0000313" key="6">
    <source>
        <dbReference type="Proteomes" id="UP001244341"/>
    </source>
</evidence>
<dbReference type="Gene3D" id="3.30.540.10">
    <property type="entry name" value="Fructose-1,6-Bisphosphatase, subunit A, domain 1"/>
    <property type="match status" value="1"/>
</dbReference>
<dbReference type="PROSITE" id="PS00630">
    <property type="entry name" value="IMP_2"/>
    <property type="match status" value="1"/>
</dbReference>
<keyword evidence="2" id="KW-0479">Metal-binding</keyword>
<dbReference type="SUPFAM" id="SSF53335">
    <property type="entry name" value="S-adenosyl-L-methionine-dependent methyltransferases"/>
    <property type="match status" value="1"/>
</dbReference>
<dbReference type="InterPro" id="IPR020550">
    <property type="entry name" value="Inositol_monophosphatase_CS"/>
</dbReference>
<dbReference type="Gene3D" id="3.40.50.150">
    <property type="entry name" value="Vaccinia Virus protein VP39"/>
    <property type="match status" value="1"/>
</dbReference>
<dbReference type="PANTHER" id="PTHR20854:SF17">
    <property type="entry name" value="PHOSPHATASE IMPL1, CHLOROPLASTIC"/>
    <property type="match status" value="1"/>
</dbReference>
<protein>
    <recommendedName>
        <fullName evidence="4">Methyltransferase type 11 domain-containing protein</fullName>
    </recommendedName>
</protein>
<dbReference type="Pfam" id="PF08241">
    <property type="entry name" value="Methyltransf_11"/>
    <property type="match status" value="1"/>
</dbReference>
<proteinExistence type="inferred from homology"/>
<dbReference type="PROSITE" id="PS00629">
    <property type="entry name" value="IMP_1"/>
    <property type="match status" value="1"/>
</dbReference>
<dbReference type="InterPro" id="IPR000760">
    <property type="entry name" value="Inositol_monophosphatase-like"/>
</dbReference>
<dbReference type="Pfam" id="PF00459">
    <property type="entry name" value="Inositol_P"/>
    <property type="match status" value="1"/>
</dbReference>
<dbReference type="CDD" id="cd01639">
    <property type="entry name" value="IMPase"/>
    <property type="match status" value="1"/>
</dbReference>
<evidence type="ECO:0000256" key="1">
    <source>
        <dbReference type="ARBA" id="ARBA00009759"/>
    </source>
</evidence>
<feature type="domain" description="Methyltransferase type 11" evidence="4">
    <location>
        <begin position="427"/>
        <end position="483"/>
    </location>
</feature>
<accession>A0ABY8U7X4</accession>
<dbReference type="EMBL" id="CP126214">
    <property type="protein sequence ID" value="WIA16517.1"/>
    <property type="molecule type" value="Genomic_DNA"/>
</dbReference>
<reference evidence="5 6" key="1">
    <citation type="submission" date="2023-05" db="EMBL/GenBank/DDBJ databases">
        <title>A 100% complete, gapless, phased diploid assembly of the Scenedesmus obliquus UTEX 3031 genome.</title>
        <authorList>
            <person name="Biondi T.C."/>
            <person name="Hanschen E.R."/>
            <person name="Kwon T."/>
            <person name="Eng W."/>
            <person name="Kruse C.P.S."/>
            <person name="Koehler S.I."/>
            <person name="Kunde Y."/>
            <person name="Gleasner C.D."/>
            <person name="You Mak K.T."/>
            <person name="Polle J."/>
            <person name="Hovde B.T."/>
            <person name="Starkenburg S.R."/>
        </authorList>
    </citation>
    <scope>NUCLEOTIDE SEQUENCE [LARGE SCALE GENOMIC DNA]</scope>
    <source>
        <strain evidence="5 6">DOE0152z</strain>
    </source>
</reference>
<dbReference type="InterPro" id="IPR033942">
    <property type="entry name" value="IMPase"/>
</dbReference>
<dbReference type="Gene3D" id="3.40.190.80">
    <property type="match status" value="1"/>
</dbReference>
<comment type="similarity">
    <text evidence="1">Belongs to the inositol monophosphatase superfamily.</text>
</comment>
<gene>
    <name evidence="5" type="ORF">OEZ85_013195</name>
</gene>
<evidence type="ECO:0000259" key="4">
    <source>
        <dbReference type="Pfam" id="PF08241"/>
    </source>
</evidence>
<evidence type="ECO:0000256" key="3">
    <source>
        <dbReference type="ARBA" id="ARBA00022842"/>
    </source>
</evidence>
<evidence type="ECO:0000256" key="2">
    <source>
        <dbReference type="ARBA" id="ARBA00022723"/>
    </source>
</evidence>
<keyword evidence="6" id="KW-1185">Reference proteome</keyword>
<evidence type="ECO:0000313" key="5">
    <source>
        <dbReference type="EMBL" id="WIA16517.1"/>
    </source>
</evidence>
<dbReference type="InterPro" id="IPR013216">
    <property type="entry name" value="Methyltransf_11"/>
</dbReference>
<dbReference type="Proteomes" id="UP001244341">
    <property type="component" value="Chromosome 7b"/>
</dbReference>
<dbReference type="InterPro" id="IPR020583">
    <property type="entry name" value="Inositol_monoP_metal-BS"/>
</dbReference>
<name>A0ABY8U7X4_TETOB</name>
<keyword evidence="3" id="KW-0460">Magnesium</keyword>
<dbReference type="PANTHER" id="PTHR20854">
    <property type="entry name" value="INOSITOL MONOPHOSPHATASE"/>
    <property type="match status" value="1"/>
</dbReference>
<organism evidence="5 6">
    <name type="scientific">Tetradesmus obliquus</name>
    <name type="common">Green alga</name>
    <name type="synonym">Acutodesmus obliquus</name>
    <dbReference type="NCBI Taxonomy" id="3088"/>
    <lineage>
        <taxon>Eukaryota</taxon>
        <taxon>Viridiplantae</taxon>
        <taxon>Chlorophyta</taxon>
        <taxon>core chlorophytes</taxon>
        <taxon>Chlorophyceae</taxon>
        <taxon>CS clade</taxon>
        <taxon>Sphaeropleales</taxon>
        <taxon>Scenedesmaceae</taxon>
        <taxon>Tetradesmus</taxon>
    </lineage>
</organism>
<dbReference type="InterPro" id="IPR029063">
    <property type="entry name" value="SAM-dependent_MTases_sf"/>
</dbReference>
<dbReference type="PRINTS" id="PR00377">
    <property type="entry name" value="IMPHPHTASES"/>
</dbReference>
<dbReference type="SUPFAM" id="SSF56655">
    <property type="entry name" value="Carbohydrate phosphatase"/>
    <property type="match status" value="1"/>
</dbReference>
<sequence length="652" mass="72001">MQSLKYRHSSLRQCSRARSSTLSRHRLVVQASKVAVKDLREVAEKAAAAGAQVVMEALDKPRNIQSKGSIGDIVTDTDRASEAACIAVLQAAFSDHAILGEEGGMTGNDDSDYLWCVDPVDGTCNFAHNYPGFCVSVGVLRHALPVAGCVIEFTGGPGKWSTRTYSGGRNLGSTVDGKALLVSSIKKLEDAMIATEFNYHDEQLWPSMTQLFREFSMKAMGIRASGAAAVNLCHLAAGQIDAYYQYMLKPYDVAAGIVILEEAGGRVTTADGSAYSVFDRSLLATNDALYEQVLQVVEGPTSRAMQHGVQLGPANVPKAYHEAQQYYAKLEGILSRYFPAEMPPKHTPHAQLSNKQRYLRTHLPRFAHTLLRARPHIKPGSRIVALGEKGHVPALLHALFQPSLLKVTTMEYPGALVLNDTLTNSSVSIQQLQHNAEVEPLPFQTGSIDAVFFLEVLEHLQKDPFFAILEMHRVLKPNGTLFLSTPNLGGFSALARLHDGWGPYAYSKYLSNEDGNGSITHVREYTWRELERFLEVAGFAPTLTCFSPYSGDKEFWDFAAQQPKQQYQQLLAALPQQHQTLDKLGSTAFLIARKVRKPYERRPWQLYAYATQFEFGGYPACRHKRHKRLCKPAVGGEVNIEAGGSSVRSVRN</sequence>